<evidence type="ECO:0000313" key="1">
    <source>
        <dbReference type="EMBL" id="TDZ24238.1"/>
    </source>
</evidence>
<reference evidence="2" key="1">
    <citation type="journal article" date="2013" name="New Phytol.">
        <title>Comparative genomic and transcriptomic analyses reveal the hemibiotrophic stage shift of Colletotrichum fungi.</title>
        <authorList>
            <person name="Gan P."/>
            <person name="Ikeda K."/>
            <person name="Irieda H."/>
            <person name="Narusaka M."/>
            <person name="O'Connell R.J."/>
            <person name="Narusaka Y."/>
            <person name="Takano Y."/>
            <person name="Kubo Y."/>
            <person name="Shirasu K."/>
        </authorList>
    </citation>
    <scope>NUCLEOTIDE SEQUENCE [LARGE SCALE GENOMIC DNA]</scope>
    <source>
        <strain evidence="2">104-T / ATCC 96160 / CBS 514.97 / LARS 414 / MAFF 240422</strain>
    </source>
</reference>
<dbReference type="EMBL" id="AMCV02000005">
    <property type="protein sequence ID" value="TDZ24238.1"/>
    <property type="molecule type" value="Genomic_DNA"/>
</dbReference>
<reference evidence="2" key="2">
    <citation type="journal article" date="2019" name="Mol. Plant Microbe Interact.">
        <title>Genome sequence resources for four phytopathogenic fungi from the Colletotrichum orbiculare species complex.</title>
        <authorList>
            <person name="Gan P."/>
            <person name="Tsushima A."/>
            <person name="Narusaka M."/>
            <person name="Narusaka Y."/>
            <person name="Takano Y."/>
            <person name="Kubo Y."/>
            <person name="Shirasu K."/>
        </authorList>
    </citation>
    <scope>GENOME REANNOTATION</scope>
    <source>
        <strain evidence="2">104-T / ATCC 96160 / CBS 514.97 / LARS 414 / MAFF 240422</strain>
    </source>
</reference>
<evidence type="ECO:0000313" key="2">
    <source>
        <dbReference type="Proteomes" id="UP000014480"/>
    </source>
</evidence>
<organism evidence="1 2">
    <name type="scientific">Colletotrichum orbiculare (strain 104-T / ATCC 96160 / CBS 514.97 / LARS 414 / MAFF 240422)</name>
    <name type="common">Cucumber anthracnose fungus</name>
    <name type="synonym">Colletotrichum lagenarium</name>
    <dbReference type="NCBI Taxonomy" id="1213857"/>
    <lineage>
        <taxon>Eukaryota</taxon>
        <taxon>Fungi</taxon>
        <taxon>Dikarya</taxon>
        <taxon>Ascomycota</taxon>
        <taxon>Pezizomycotina</taxon>
        <taxon>Sordariomycetes</taxon>
        <taxon>Hypocreomycetidae</taxon>
        <taxon>Glomerellales</taxon>
        <taxon>Glomerellaceae</taxon>
        <taxon>Colletotrichum</taxon>
        <taxon>Colletotrichum orbiculare species complex</taxon>
    </lineage>
</organism>
<protein>
    <submittedName>
        <fullName evidence="1">Uncharacterized protein</fullName>
    </submittedName>
</protein>
<proteinExistence type="predicted"/>
<name>A0A484G267_COLOR</name>
<gene>
    <name evidence="1" type="ORF">Cob_v002748</name>
</gene>
<sequence length="71" mass="7376">MEPRTVLSQLPPGLEIAIPPGHELPPQQPSGFGILGHVEDDTKQLTVAKQGAEDAVAIAVIVAIAVRTGDD</sequence>
<accession>A0A484G267</accession>
<comment type="caution">
    <text evidence="1">The sequence shown here is derived from an EMBL/GenBank/DDBJ whole genome shotgun (WGS) entry which is preliminary data.</text>
</comment>
<dbReference type="AlphaFoldDB" id="A0A484G267"/>
<dbReference type="Proteomes" id="UP000014480">
    <property type="component" value="Unassembled WGS sequence"/>
</dbReference>
<keyword evidence="2" id="KW-1185">Reference proteome</keyword>